<dbReference type="RefSeq" id="WP_084068333.1">
    <property type="nucleotide sequence ID" value="NZ_FWXY01000007.1"/>
</dbReference>
<name>A0A1W2B982_9BACT</name>
<reference evidence="2 3" key="1">
    <citation type="submission" date="2017-04" db="EMBL/GenBank/DDBJ databases">
        <authorList>
            <person name="Afonso C.L."/>
            <person name="Miller P.J."/>
            <person name="Scott M.A."/>
            <person name="Spackman E."/>
            <person name="Goraichik I."/>
            <person name="Dimitrov K.M."/>
            <person name="Suarez D.L."/>
            <person name="Swayne D.E."/>
        </authorList>
    </citation>
    <scope>NUCLEOTIDE SEQUENCE [LARGE SCALE GENOMIC DNA]</scope>
    <source>
        <strain evidence="2 3">DSM 3385</strain>
    </source>
</reference>
<keyword evidence="3" id="KW-1185">Reference proteome</keyword>
<dbReference type="Proteomes" id="UP000192418">
    <property type="component" value="Unassembled WGS sequence"/>
</dbReference>
<protein>
    <submittedName>
        <fullName evidence="2">Uncharacterized protein</fullName>
    </submittedName>
</protein>
<gene>
    <name evidence="2" type="ORF">SAMN02746065_107114</name>
</gene>
<feature type="transmembrane region" description="Helical" evidence="1">
    <location>
        <begin position="73"/>
        <end position="92"/>
    </location>
</feature>
<evidence type="ECO:0000313" key="3">
    <source>
        <dbReference type="Proteomes" id="UP000192418"/>
    </source>
</evidence>
<evidence type="ECO:0000313" key="2">
    <source>
        <dbReference type="EMBL" id="SMC69262.1"/>
    </source>
</evidence>
<organism evidence="2 3">
    <name type="scientific">Desulfocicer vacuolatum DSM 3385</name>
    <dbReference type="NCBI Taxonomy" id="1121400"/>
    <lineage>
        <taxon>Bacteria</taxon>
        <taxon>Pseudomonadati</taxon>
        <taxon>Thermodesulfobacteriota</taxon>
        <taxon>Desulfobacteria</taxon>
        <taxon>Desulfobacterales</taxon>
        <taxon>Desulfobacteraceae</taxon>
        <taxon>Desulfocicer</taxon>
    </lineage>
</organism>
<evidence type="ECO:0000256" key="1">
    <source>
        <dbReference type="SAM" id="Phobius"/>
    </source>
</evidence>
<keyword evidence="1" id="KW-0812">Transmembrane</keyword>
<keyword evidence="1" id="KW-1133">Transmembrane helix</keyword>
<dbReference type="AlphaFoldDB" id="A0A1W2B982"/>
<dbReference type="EMBL" id="FWXY01000007">
    <property type="protein sequence ID" value="SMC69262.1"/>
    <property type="molecule type" value="Genomic_DNA"/>
</dbReference>
<keyword evidence="1" id="KW-0472">Membrane</keyword>
<sequence>MDINKFTFLGIVSWIGGLGILLFQGIAQAMDKDNQWTTLFLGGLTGDFLGGLPEKIPVEILQTGLNFIMYEMPFYQVLLGVGGIFVLLGMFIND</sequence>
<proteinExistence type="predicted"/>
<feature type="transmembrane region" description="Helical" evidence="1">
    <location>
        <begin position="6"/>
        <end position="24"/>
    </location>
</feature>
<accession>A0A1W2B982</accession>